<dbReference type="PANTHER" id="PTHR37951:SF1">
    <property type="entry name" value="TYPE VI SECRETION SYSTEM COMPONENT TSSA1"/>
    <property type="match status" value="1"/>
</dbReference>
<feature type="region of interest" description="Disordered" evidence="1">
    <location>
        <begin position="254"/>
        <end position="280"/>
    </location>
</feature>
<keyword evidence="4" id="KW-1185">Reference proteome</keyword>
<evidence type="ECO:0000256" key="1">
    <source>
        <dbReference type="SAM" id="MobiDB-lite"/>
    </source>
</evidence>
<gene>
    <name evidence="3" type="primary">tssA</name>
    <name evidence="3" type="ORF">OVY01_06915</name>
</gene>
<protein>
    <submittedName>
        <fullName evidence="3">Type VI secretion system protein TssA</fullName>
    </submittedName>
</protein>
<dbReference type="Pfam" id="PF06812">
    <property type="entry name" value="ImpA_N"/>
    <property type="match status" value="1"/>
</dbReference>
<comment type="caution">
    <text evidence="3">The sequence shown here is derived from an EMBL/GenBank/DDBJ whole genome shotgun (WGS) entry which is preliminary data.</text>
</comment>
<dbReference type="InterPro" id="IPR017740">
    <property type="entry name" value="TssA-like"/>
</dbReference>
<evidence type="ECO:0000313" key="3">
    <source>
        <dbReference type="EMBL" id="MCY0386967.1"/>
    </source>
</evidence>
<dbReference type="RefSeq" id="WP_267846642.1">
    <property type="nucleotide sequence ID" value="NZ_JAPMXC010000001.1"/>
</dbReference>
<reference evidence="3" key="1">
    <citation type="submission" date="2022-11" db="EMBL/GenBank/DDBJ databases">
        <title>Robbsia betulipollinis sp. nov., isolated from pollen of birch (Betula pendula).</title>
        <authorList>
            <person name="Shi H."/>
            <person name="Ambika Manirajan B."/>
            <person name="Ratering S."/>
            <person name="Geissler-Plaum R."/>
            <person name="Schnell S."/>
        </authorList>
    </citation>
    <scope>NUCLEOTIDE SEQUENCE</scope>
    <source>
        <strain evidence="3">Bb-Pol-6</strain>
    </source>
</reference>
<evidence type="ECO:0000259" key="2">
    <source>
        <dbReference type="Pfam" id="PF06812"/>
    </source>
</evidence>
<evidence type="ECO:0000313" key="4">
    <source>
        <dbReference type="Proteomes" id="UP001082899"/>
    </source>
</evidence>
<organism evidence="3 4">
    <name type="scientific">Robbsia betulipollinis</name>
    <dbReference type="NCBI Taxonomy" id="2981849"/>
    <lineage>
        <taxon>Bacteria</taxon>
        <taxon>Pseudomonadati</taxon>
        <taxon>Pseudomonadota</taxon>
        <taxon>Betaproteobacteria</taxon>
        <taxon>Burkholderiales</taxon>
        <taxon>Burkholderiaceae</taxon>
        <taxon>Robbsia</taxon>
    </lineage>
</organism>
<accession>A0ABT3ZKI5</accession>
<dbReference type="InterPro" id="IPR010657">
    <property type="entry name" value="ImpA_N"/>
</dbReference>
<proteinExistence type="predicted"/>
<dbReference type="NCBIfam" id="TIGR03363">
    <property type="entry name" value="VI_chp_8"/>
    <property type="match status" value="1"/>
</dbReference>
<feature type="domain" description="ImpA N-terminal" evidence="2">
    <location>
        <begin position="21"/>
        <end position="142"/>
    </location>
</feature>
<sequence>MSEPSNIYPAELMSELAAACAPLADTAPAGTSLRYTSIYQEIRHAREEDDMSLPRGDWERPLKKADWPKVASLCVTALGTKSKDLQIAGWLCEAWVRLHGVPGLAAAVEVFGNLVDRCWSAAQPLPDGDDWEPRIGIFAWLNESLASMLTLNVPLMRLDLPGMPMLNLDAWARRTGGTPATREESVLTRDELVAYALGERLDSLLVMQRDLAHAAAGFTSFTQRLDEAMQGQAPSFERTLQTLDRLGRAIGSLVNGRQSGRETAAETADASPRPTDDTVRETHVPLTALPPPPDDAGTVPSGDPTVAAFRIRDRDHAYALIDTIANYLQHHEPHSPTPYLLKRAVSWGSMPLIALMGDIVREESDLQRYLAAIGAQP</sequence>
<name>A0ABT3ZKI5_9BURK</name>
<dbReference type="Proteomes" id="UP001082899">
    <property type="component" value="Unassembled WGS sequence"/>
</dbReference>
<dbReference type="EMBL" id="JAPMXC010000001">
    <property type="protein sequence ID" value="MCY0386967.1"/>
    <property type="molecule type" value="Genomic_DNA"/>
</dbReference>
<dbReference type="PANTHER" id="PTHR37951">
    <property type="entry name" value="CYTOPLASMIC PROTEIN-RELATED"/>
    <property type="match status" value="1"/>
</dbReference>